<organism evidence="1 2">
    <name type="scientific">Candidatus Woesebacteria bacterium GW2011_GWA1_39_8</name>
    <dbReference type="NCBI Taxonomy" id="1618552"/>
    <lineage>
        <taxon>Bacteria</taxon>
        <taxon>Candidatus Woeseibacteriota</taxon>
    </lineage>
</organism>
<comment type="caution">
    <text evidence="1">The sequence shown here is derived from an EMBL/GenBank/DDBJ whole genome shotgun (WGS) entry which is preliminary data.</text>
</comment>
<dbReference type="AlphaFoldDB" id="A0A0G0S687"/>
<name>A0A0G0S687_9BACT</name>
<accession>A0A0G0S687</accession>
<evidence type="ECO:0000313" key="2">
    <source>
        <dbReference type="Proteomes" id="UP000034793"/>
    </source>
</evidence>
<sequence>MCGDEIAEPTIIDRKVAELAHSLGFAPDILQFHLHAVANHHSGKKDRPCFLASSYEER</sequence>
<proteinExistence type="predicted"/>
<dbReference type="Proteomes" id="UP000034793">
    <property type="component" value="Unassembled WGS sequence"/>
</dbReference>
<reference evidence="1 2" key="1">
    <citation type="journal article" date="2015" name="Nature">
        <title>rRNA introns, odd ribosomes, and small enigmatic genomes across a large radiation of phyla.</title>
        <authorList>
            <person name="Brown C.T."/>
            <person name="Hug L.A."/>
            <person name="Thomas B.C."/>
            <person name="Sharon I."/>
            <person name="Castelle C.J."/>
            <person name="Singh A."/>
            <person name="Wilkins M.J."/>
            <person name="Williams K.H."/>
            <person name="Banfield J.F."/>
        </authorList>
    </citation>
    <scope>NUCLEOTIDE SEQUENCE [LARGE SCALE GENOMIC DNA]</scope>
</reference>
<protein>
    <submittedName>
        <fullName evidence="1">Uncharacterized protein</fullName>
    </submittedName>
</protein>
<dbReference type="EMBL" id="LBXL01000010">
    <property type="protein sequence ID" value="KKR30235.1"/>
    <property type="molecule type" value="Genomic_DNA"/>
</dbReference>
<evidence type="ECO:0000313" key="1">
    <source>
        <dbReference type="EMBL" id="KKR30235.1"/>
    </source>
</evidence>
<gene>
    <name evidence="1" type="ORF">UT61_C0010G0008</name>
</gene>